<dbReference type="EMBL" id="DRPZ01000237">
    <property type="protein sequence ID" value="HGY10227.1"/>
    <property type="molecule type" value="Genomic_DNA"/>
</dbReference>
<protein>
    <recommendedName>
        <fullName evidence="2">Molecular chaperone DnaJ</fullName>
    </recommendedName>
</protein>
<dbReference type="Gene3D" id="2.10.230.10">
    <property type="entry name" value="Heat shock protein DnaJ, cysteine-rich domain"/>
    <property type="match status" value="1"/>
</dbReference>
<proteinExistence type="predicted"/>
<reference evidence="1" key="1">
    <citation type="journal article" date="2020" name="mSystems">
        <title>Genome- and Community-Level Interaction Insights into Carbon Utilization and Element Cycling Functions of Hydrothermarchaeota in Hydrothermal Sediment.</title>
        <authorList>
            <person name="Zhou Z."/>
            <person name="Liu Y."/>
            <person name="Xu W."/>
            <person name="Pan J."/>
            <person name="Luo Z.H."/>
            <person name="Li M."/>
        </authorList>
    </citation>
    <scope>NUCLEOTIDE SEQUENCE [LARGE SCALE GENOMIC DNA]</scope>
    <source>
        <strain evidence="1">HyVt-570</strain>
    </source>
</reference>
<name>A0A7C4V6R4_9DEIN</name>
<comment type="caution">
    <text evidence="1">The sequence shown here is derived from an EMBL/GenBank/DDBJ whole genome shotgun (WGS) entry which is preliminary data.</text>
</comment>
<accession>A0A7C4V6R4</accession>
<evidence type="ECO:0000313" key="1">
    <source>
        <dbReference type="EMBL" id="HGY10227.1"/>
    </source>
</evidence>
<dbReference type="InterPro" id="IPR036410">
    <property type="entry name" value="HSP_DnaJ_Cys-rich_dom_sf"/>
</dbReference>
<dbReference type="Proteomes" id="UP000885759">
    <property type="component" value="Unassembled WGS sequence"/>
</dbReference>
<sequence>MKRRPQRRFYVIVVETCPECGGDGYVPVDKGDGMINEAICPECKGTGEVESREELWKVLRGHRRAS</sequence>
<dbReference type="SUPFAM" id="SSF57938">
    <property type="entry name" value="DnaJ/Hsp40 cysteine-rich domain"/>
    <property type="match status" value="1"/>
</dbReference>
<gene>
    <name evidence="1" type="ORF">ENK37_09315</name>
</gene>
<organism evidence="1">
    <name type="scientific">Oceanithermus profundus</name>
    <dbReference type="NCBI Taxonomy" id="187137"/>
    <lineage>
        <taxon>Bacteria</taxon>
        <taxon>Thermotogati</taxon>
        <taxon>Deinococcota</taxon>
        <taxon>Deinococci</taxon>
        <taxon>Thermales</taxon>
        <taxon>Thermaceae</taxon>
        <taxon>Oceanithermus</taxon>
    </lineage>
</organism>
<evidence type="ECO:0008006" key="2">
    <source>
        <dbReference type="Google" id="ProtNLM"/>
    </source>
</evidence>
<dbReference type="AlphaFoldDB" id="A0A7C4V6R4"/>